<evidence type="ECO:0000313" key="2">
    <source>
        <dbReference type="EMBL" id="CAD1572470.1"/>
    </source>
</evidence>
<evidence type="ECO:0000256" key="1">
    <source>
        <dbReference type="SAM" id="MobiDB-lite"/>
    </source>
</evidence>
<accession>A0A6V7LCI9</accession>
<sequence length="165" mass="18570">MIEKLNVHDHFPVSDEGAITPFIRSSSQNSTPDVLGNRNAIRDGLWHDNKAAGISKTLKKLRVEFCSIPQGPNESVTAFATCVEDIAMSMAKIRLRVGLRQLIRRYLKILECRTFSDYREMTQNPEEAISCSSERAMARDTGQNTRGRHLDDSSGRRTGISQDRC</sequence>
<protein>
    <submittedName>
        <fullName evidence="2">Uncharacterized protein</fullName>
    </submittedName>
</protein>
<organism evidence="2">
    <name type="scientific">Bracon brevicornis</name>
    <dbReference type="NCBI Taxonomy" id="1563983"/>
    <lineage>
        <taxon>Eukaryota</taxon>
        <taxon>Metazoa</taxon>
        <taxon>Ecdysozoa</taxon>
        <taxon>Arthropoda</taxon>
        <taxon>Hexapoda</taxon>
        <taxon>Insecta</taxon>
        <taxon>Pterygota</taxon>
        <taxon>Neoptera</taxon>
        <taxon>Endopterygota</taxon>
        <taxon>Hymenoptera</taxon>
        <taxon>Apocrita</taxon>
        <taxon>Ichneumonoidea</taxon>
        <taxon>Braconidae</taxon>
        <taxon>Braconinae</taxon>
        <taxon>Bracon</taxon>
    </lineage>
</organism>
<dbReference type="EMBL" id="CADCXW020000339">
    <property type="protein sequence ID" value="CAD1572470.1"/>
    <property type="molecule type" value="Genomic_DNA"/>
</dbReference>
<gene>
    <name evidence="2" type="ORF">BBRV_LOCUS99555</name>
</gene>
<feature type="region of interest" description="Disordered" evidence="1">
    <location>
        <begin position="126"/>
        <end position="165"/>
    </location>
</feature>
<dbReference type="AlphaFoldDB" id="A0A6V7LCI9"/>
<reference evidence="2" key="1">
    <citation type="submission" date="2020-07" db="EMBL/GenBank/DDBJ databases">
        <authorList>
            <person name="Ferguson B K."/>
        </authorList>
    </citation>
    <scope>NUCLEOTIDE SEQUENCE</scope>
    <source>
        <strain evidence="2">L06</strain>
    </source>
</reference>
<proteinExistence type="predicted"/>
<name>A0A6V7LCI9_9HYME</name>